<dbReference type="Pfam" id="PF00023">
    <property type="entry name" value="Ank"/>
    <property type="match status" value="1"/>
</dbReference>
<feature type="compositionally biased region" description="Basic and acidic residues" evidence="4">
    <location>
        <begin position="455"/>
        <end position="472"/>
    </location>
</feature>
<dbReference type="Pfam" id="PF12796">
    <property type="entry name" value="Ank_2"/>
    <property type="match status" value="2"/>
</dbReference>
<dbReference type="EMBL" id="JAKCXM010000427">
    <property type="protein sequence ID" value="KAJ0394200.1"/>
    <property type="molecule type" value="Genomic_DNA"/>
</dbReference>
<dbReference type="PANTHER" id="PTHR24173">
    <property type="entry name" value="ANKYRIN REPEAT CONTAINING"/>
    <property type="match status" value="1"/>
</dbReference>
<feature type="compositionally biased region" description="Low complexity" evidence="4">
    <location>
        <begin position="572"/>
        <end position="584"/>
    </location>
</feature>
<dbReference type="SMART" id="SM00248">
    <property type="entry name" value="ANK"/>
    <property type="match status" value="7"/>
</dbReference>
<dbReference type="Gene3D" id="1.25.40.20">
    <property type="entry name" value="Ankyrin repeat-containing domain"/>
    <property type="match status" value="2"/>
</dbReference>
<name>A0AAD5LDA7_PYTIN</name>
<feature type="compositionally biased region" description="Polar residues" evidence="4">
    <location>
        <begin position="524"/>
        <end position="533"/>
    </location>
</feature>
<dbReference type="SUPFAM" id="SSF48403">
    <property type="entry name" value="Ankyrin repeat"/>
    <property type="match status" value="1"/>
</dbReference>
<keyword evidence="6" id="KW-1185">Reference proteome</keyword>
<evidence type="ECO:0000313" key="5">
    <source>
        <dbReference type="EMBL" id="KAJ0394200.1"/>
    </source>
</evidence>
<accession>A0AAD5LDA7</accession>
<dbReference type="InterPro" id="IPR036770">
    <property type="entry name" value="Ankyrin_rpt-contain_sf"/>
</dbReference>
<proteinExistence type="predicted"/>
<dbReference type="PROSITE" id="PS50088">
    <property type="entry name" value="ANK_REPEAT"/>
    <property type="match status" value="2"/>
</dbReference>
<dbReference type="InterPro" id="IPR002110">
    <property type="entry name" value="Ankyrin_rpt"/>
</dbReference>
<keyword evidence="1" id="KW-0677">Repeat</keyword>
<protein>
    <submittedName>
        <fullName evidence="5">Uncharacterized protein</fullName>
    </submittedName>
</protein>
<evidence type="ECO:0000256" key="2">
    <source>
        <dbReference type="ARBA" id="ARBA00023043"/>
    </source>
</evidence>
<feature type="compositionally biased region" description="Basic and acidic residues" evidence="4">
    <location>
        <begin position="628"/>
        <end position="647"/>
    </location>
</feature>
<evidence type="ECO:0000256" key="4">
    <source>
        <dbReference type="SAM" id="MobiDB-lite"/>
    </source>
</evidence>
<dbReference type="PANTHER" id="PTHR24173:SF74">
    <property type="entry name" value="ANKYRIN REPEAT DOMAIN-CONTAINING PROTEIN 16"/>
    <property type="match status" value="1"/>
</dbReference>
<evidence type="ECO:0000313" key="6">
    <source>
        <dbReference type="Proteomes" id="UP001209570"/>
    </source>
</evidence>
<keyword evidence="2 3" id="KW-0040">ANK repeat</keyword>
<feature type="region of interest" description="Disordered" evidence="4">
    <location>
        <begin position="452"/>
        <end position="668"/>
    </location>
</feature>
<dbReference type="Proteomes" id="UP001209570">
    <property type="component" value="Unassembled WGS sequence"/>
</dbReference>
<evidence type="ECO:0000256" key="3">
    <source>
        <dbReference type="PROSITE-ProRule" id="PRU00023"/>
    </source>
</evidence>
<feature type="repeat" description="ANK" evidence="3">
    <location>
        <begin position="224"/>
        <end position="253"/>
    </location>
</feature>
<gene>
    <name evidence="5" type="ORF">P43SY_007834</name>
</gene>
<feature type="compositionally biased region" description="Basic residues" evidence="4">
    <location>
        <begin position="611"/>
        <end position="627"/>
    </location>
</feature>
<comment type="caution">
    <text evidence="5">The sequence shown here is derived from an EMBL/GenBank/DDBJ whole genome shotgun (WGS) entry which is preliminary data.</text>
</comment>
<evidence type="ECO:0000256" key="1">
    <source>
        <dbReference type="ARBA" id="ARBA00022737"/>
    </source>
</evidence>
<feature type="compositionally biased region" description="Low complexity" evidence="4">
    <location>
        <begin position="534"/>
        <end position="543"/>
    </location>
</feature>
<sequence length="668" mass="70683">MGCAPSRVAAHPGSLDGPVQALAVVAGPVAPSSNSTSSASVAGRFLTKNQRRTAPAAPSAPAPTADALAQVKPPTGLSASGPTVETLPAKQGLHELSAEELATSVLKAVKAGDLSLVQRLFHVAGTRKPPVPLLDIRGMWESTPLIYACQYCHELIALWLLDAGADVALVNEKGVSALLFACLEGMTPVVARILQQLPRDEHTRAATLDQQCGVVYNSAVDVNVRVTPLLAASMNGHLEIVRLLLAEGASVNVGVLPLGASATGDGDGRKTTGSLQLPLLIAAKHGHADVVRELLARDADPTATDANDNHALLLACEANKEDCALALLQWFQLHRVQDERATRVWKRANFYGFTALHHAAIHGLKTAAETMLETLGWQDDRAFVDATSATRRESALLMACRKRQYGVCRLLMLSGANAELADRGGTSALDVLRREKRDELLELWSELKSSVAKPDAAEKRAQESAKTEKPEPEALNLPSVHSEAGDCSPLPLESKDVEATPGSVEPEPAHGDLMTLAVEDSSTESESANAQTASVSSSAGSSEDSPDALVLPGLETRRIEDEHGDDVALPDRLSSGVLVRVSSPPLHPTVETPAHDEADAPQANTQTPSRREKKTRKSTKTKTGGKKSKSDRQEKAAGPVEAEREIPTDSALPALPIASHDAELDNDF</sequence>
<organism evidence="5 6">
    <name type="scientific">Pythium insidiosum</name>
    <name type="common">Pythiosis disease agent</name>
    <dbReference type="NCBI Taxonomy" id="114742"/>
    <lineage>
        <taxon>Eukaryota</taxon>
        <taxon>Sar</taxon>
        <taxon>Stramenopiles</taxon>
        <taxon>Oomycota</taxon>
        <taxon>Peronosporomycetes</taxon>
        <taxon>Pythiales</taxon>
        <taxon>Pythiaceae</taxon>
        <taxon>Pythium</taxon>
    </lineage>
</organism>
<dbReference type="AlphaFoldDB" id="A0AAD5LDA7"/>
<dbReference type="PROSITE" id="PS50297">
    <property type="entry name" value="ANK_REP_REGION"/>
    <property type="match status" value="2"/>
</dbReference>
<feature type="repeat" description="ANK" evidence="3">
    <location>
        <begin position="274"/>
        <end position="306"/>
    </location>
</feature>
<reference evidence="5" key="1">
    <citation type="submission" date="2021-12" db="EMBL/GenBank/DDBJ databases">
        <title>Prjna785345.</title>
        <authorList>
            <person name="Rujirawat T."/>
            <person name="Krajaejun T."/>
        </authorList>
    </citation>
    <scope>NUCLEOTIDE SEQUENCE</scope>
    <source>
        <strain evidence="5">Pi057C3</strain>
    </source>
</reference>